<dbReference type="EMBL" id="JBHMQV010000009">
    <property type="protein sequence ID" value="MFC0844165.1"/>
    <property type="molecule type" value="Genomic_DNA"/>
</dbReference>
<name>A0ABV6TEG2_9ACTN</name>
<gene>
    <name evidence="2" type="ORF">ACFH04_10645</name>
</gene>
<proteinExistence type="predicted"/>
<accession>A0ABV6TEG2</accession>
<comment type="caution">
    <text evidence="2">The sequence shown here is derived from an EMBL/GenBank/DDBJ whole genome shotgun (WGS) entry which is preliminary data.</text>
</comment>
<evidence type="ECO:0000313" key="3">
    <source>
        <dbReference type="Proteomes" id="UP001589887"/>
    </source>
</evidence>
<feature type="compositionally biased region" description="Basic and acidic residues" evidence="1">
    <location>
        <begin position="1"/>
        <end position="10"/>
    </location>
</feature>
<reference evidence="2 3" key="1">
    <citation type="submission" date="2024-09" db="EMBL/GenBank/DDBJ databases">
        <authorList>
            <person name="Sun Q."/>
            <person name="Mori K."/>
        </authorList>
    </citation>
    <scope>NUCLEOTIDE SEQUENCE [LARGE SCALE GENOMIC DNA]</scope>
    <source>
        <strain evidence="2 3">JCM 4557</strain>
    </source>
</reference>
<feature type="region of interest" description="Disordered" evidence="1">
    <location>
        <begin position="1"/>
        <end position="43"/>
    </location>
</feature>
<organism evidence="2 3">
    <name type="scientific">Streptomyces noboritoensis</name>
    <dbReference type="NCBI Taxonomy" id="67337"/>
    <lineage>
        <taxon>Bacteria</taxon>
        <taxon>Bacillati</taxon>
        <taxon>Actinomycetota</taxon>
        <taxon>Actinomycetes</taxon>
        <taxon>Kitasatosporales</taxon>
        <taxon>Streptomycetaceae</taxon>
        <taxon>Streptomyces</taxon>
    </lineage>
</organism>
<dbReference type="Proteomes" id="UP001589887">
    <property type="component" value="Unassembled WGS sequence"/>
</dbReference>
<evidence type="ECO:0000313" key="2">
    <source>
        <dbReference type="EMBL" id="MFC0844165.1"/>
    </source>
</evidence>
<sequence length="67" mass="7028">MVRAGPDARHGTHCLRHLPPPANSGSNQWTGPLSGPPTGVPDRARAFSRCAAAVRTRGTSGEQVRAK</sequence>
<protein>
    <submittedName>
        <fullName evidence="2">Uncharacterized protein</fullName>
    </submittedName>
</protein>
<evidence type="ECO:0000256" key="1">
    <source>
        <dbReference type="SAM" id="MobiDB-lite"/>
    </source>
</evidence>
<dbReference type="RefSeq" id="WP_394318225.1">
    <property type="nucleotide sequence ID" value="NZ_JBHMQV010000009.1"/>
</dbReference>
<keyword evidence="3" id="KW-1185">Reference proteome</keyword>